<name>A0A2V3YE49_9FIRM</name>
<evidence type="ECO:0000256" key="2">
    <source>
        <dbReference type="ARBA" id="ARBA00022475"/>
    </source>
</evidence>
<protein>
    <submittedName>
        <fullName evidence="8">Uncharacterized membrane-anchored protein YitT (DUF2179 family)</fullName>
    </submittedName>
</protein>
<evidence type="ECO:0000313" key="8">
    <source>
        <dbReference type="EMBL" id="PXX51339.1"/>
    </source>
</evidence>
<reference evidence="8 9" key="1">
    <citation type="submission" date="2018-05" db="EMBL/GenBank/DDBJ databases">
        <title>Genomic Encyclopedia of Type Strains, Phase IV (KMG-IV): sequencing the most valuable type-strain genomes for metagenomic binning, comparative biology and taxonomic classification.</title>
        <authorList>
            <person name="Goeker M."/>
        </authorList>
    </citation>
    <scope>NUCLEOTIDE SEQUENCE [LARGE SCALE GENOMIC DNA]</scope>
    <source>
        <strain evidence="8 9">DSM 24995</strain>
    </source>
</reference>
<dbReference type="Proteomes" id="UP000248057">
    <property type="component" value="Unassembled WGS sequence"/>
</dbReference>
<dbReference type="InterPro" id="IPR051461">
    <property type="entry name" value="UPF0750_membrane"/>
</dbReference>
<dbReference type="Pfam" id="PF02588">
    <property type="entry name" value="YitT_membrane"/>
    <property type="match status" value="1"/>
</dbReference>
<keyword evidence="9" id="KW-1185">Reference proteome</keyword>
<accession>A0A2V3YE49</accession>
<evidence type="ECO:0000256" key="3">
    <source>
        <dbReference type="ARBA" id="ARBA00022692"/>
    </source>
</evidence>
<dbReference type="GO" id="GO:0005886">
    <property type="term" value="C:plasma membrane"/>
    <property type="evidence" value="ECO:0007669"/>
    <property type="project" value="UniProtKB-SubCell"/>
</dbReference>
<keyword evidence="4 6" id="KW-1133">Transmembrane helix</keyword>
<dbReference type="Gene3D" id="3.30.70.120">
    <property type="match status" value="1"/>
</dbReference>
<dbReference type="InterPro" id="IPR019264">
    <property type="entry name" value="DUF2179"/>
</dbReference>
<organism evidence="8 9">
    <name type="scientific">Hungatella effluvii</name>
    <dbReference type="NCBI Taxonomy" id="1096246"/>
    <lineage>
        <taxon>Bacteria</taxon>
        <taxon>Bacillati</taxon>
        <taxon>Bacillota</taxon>
        <taxon>Clostridia</taxon>
        <taxon>Lachnospirales</taxon>
        <taxon>Lachnospiraceae</taxon>
        <taxon>Hungatella</taxon>
    </lineage>
</organism>
<comment type="caution">
    <text evidence="8">The sequence shown here is derived from an EMBL/GenBank/DDBJ whole genome shotgun (WGS) entry which is preliminary data.</text>
</comment>
<evidence type="ECO:0000313" key="9">
    <source>
        <dbReference type="Proteomes" id="UP000248057"/>
    </source>
</evidence>
<feature type="transmembrane region" description="Helical" evidence="6">
    <location>
        <begin position="168"/>
        <end position="189"/>
    </location>
</feature>
<evidence type="ECO:0000256" key="4">
    <source>
        <dbReference type="ARBA" id="ARBA00022989"/>
    </source>
</evidence>
<evidence type="ECO:0000256" key="5">
    <source>
        <dbReference type="ARBA" id="ARBA00023136"/>
    </source>
</evidence>
<keyword evidence="5 6" id="KW-0472">Membrane</keyword>
<dbReference type="PANTHER" id="PTHR33545:SF5">
    <property type="entry name" value="UPF0750 MEMBRANE PROTEIN YITT"/>
    <property type="match status" value="1"/>
</dbReference>
<gene>
    <name evidence="8" type="ORF">DFR60_11039</name>
</gene>
<comment type="subcellular location">
    <subcellularLocation>
        <location evidence="1">Cell membrane</location>
        <topology evidence="1">Multi-pass membrane protein</topology>
    </subcellularLocation>
</comment>
<dbReference type="EMBL" id="QJKD01000010">
    <property type="protein sequence ID" value="PXX51339.1"/>
    <property type="molecule type" value="Genomic_DNA"/>
</dbReference>
<feature type="transmembrane region" description="Helical" evidence="6">
    <location>
        <begin position="66"/>
        <end position="86"/>
    </location>
</feature>
<keyword evidence="2" id="KW-1003">Cell membrane</keyword>
<evidence type="ECO:0000259" key="7">
    <source>
        <dbReference type="Pfam" id="PF10035"/>
    </source>
</evidence>
<feature type="transmembrane region" description="Helical" evidence="6">
    <location>
        <begin position="122"/>
        <end position="148"/>
    </location>
</feature>
<dbReference type="Pfam" id="PF10035">
    <property type="entry name" value="DUF2179"/>
    <property type="match status" value="1"/>
</dbReference>
<dbReference type="InterPro" id="IPR015867">
    <property type="entry name" value="N-reg_PII/ATP_PRibTrfase_C"/>
</dbReference>
<dbReference type="PANTHER" id="PTHR33545">
    <property type="entry name" value="UPF0750 MEMBRANE PROTEIN YITT-RELATED"/>
    <property type="match status" value="1"/>
</dbReference>
<keyword evidence="3 6" id="KW-0812">Transmembrane</keyword>
<feature type="transmembrane region" description="Helical" evidence="6">
    <location>
        <begin position="210"/>
        <end position="229"/>
    </location>
</feature>
<dbReference type="InterPro" id="IPR003740">
    <property type="entry name" value="YitT"/>
</dbReference>
<sequence>MFGVCNCNTIALYSIGNKRRASHLLAGSALRFWEHSRDKRGTGWKKRPGLTDEVMKQIENKTLRTLVEYGIITGSIWIMVIGIYFFKFPNNFAFGGVTGFATVVSAMTHWSASQFTTIVNMALLVTGFIFLGRGFGVKTVYASILMSFTLSFLERTCPMVRPLTNEPLLELIFAIFLPGVGSAILFHIGASSGGTDILAMILKKYTSCNIGTVLLVVDMAAVIMAFFVFGPETGLFSSLGLMAKSLVIDDVIENINLCKCFSIICDDPGPICDYIINGLNRSATVYEAQGAFTHHRKTVVLTTMKRSQALKLRNYIRRVEPSAFILISNSSEIIGNGFLAG</sequence>
<dbReference type="AlphaFoldDB" id="A0A2V3YE49"/>
<feature type="domain" description="DUF2179" evidence="7">
    <location>
        <begin position="281"/>
        <end position="335"/>
    </location>
</feature>
<evidence type="ECO:0000256" key="6">
    <source>
        <dbReference type="SAM" id="Phobius"/>
    </source>
</evidence>
<evidence type="ECO:0000256" key="1">
    <source>
        <dbReference type="ARBA" id="ARBA00004651"/>
    </source>
</evidence>
<dbReference type="PIRSF" id="PIRSF006483">
    <property type="entry name" value="Membrane_protein_YitT"/>
    <property type="match status" value="1"/>
</dbReference>
<proteinExistence type="predicted"/>